<dbReference type="AlphaFoldDB" id="A0A519BJV6"/>
<evidence type="ECO:0000256" key="1">
    <source>
        <dbReference type="ARBA" id="ARBA00022691"/>
    </source>
</evidence>
<organism evidence="6 7">
    <name type="scientific">Candidatus Acididesulfobacter diazotrophicus</name>
    <dbReference type="NCBI Taxonomy" id="2597226"/>
    <lineage>
        <taxon>Bacteria</taxon>
        <taxon>Deltaproteobacteria</taxon>
        <taxon>Candidatus Acidulodesulfobacterales</taxon>
        <taxon>Candidatus Acididesulfobacter</taxon>
    </lineage>
</organism>
<dbReference type="InterPro" id="IPR007197">
    <property type="entry name" value="rSAM"/>
</dbReference>
<dbReference type="InterPro" id="IPR050377">
    <property type="entry name" value="Radical_SAM_PqqE_MftC-like"/>
</dbReference>
<keyword evidence="4" id="KW-0411">Iron-sulfur</keyword>
<dbReference type="EMBL" id="SGBB01000033">
    <property type="protein sequence ID" value="RZD17550.1"/>
    <property type="molecule type" value="Genomic_DNA"/>
</dbReference>
<dbReference type="InterPro" id="IPR013785">
    <property type="entry name" value="Aldolase_TIM"/>
</dbReference>
<name>A0A519BJV6_9DELT</name>
<feature type="domain" description="Radical SAM core" evidence="5">
    <location>
        <begin position="20"/>
        <end position="239"/>
    </location>
</feature>
<dbReference type="PANTHER" id="PTHR11228">
    <property type="entry name" value="RADICAL SAM DOMAIN PROTEIN"/>
    <property type="match status" value="1"/>
</dbReference>
<dbReference type="InterPro" id="IPR058240">
    <property type="entry name" value="rSAM_sf"/>
</dbReference>
<dbReference type="InterPro" id="IPR006638">
    <property type="entry name" value="Elp3/MiaA/NifB-like_rSAM"/>
</dbReference>
<proteinExistence type="predicted"/>
<evidence type="ECO:0000256" key="3">
    <source>
        <dbReference type="ARBA" id="ARBA00023004"/>
    </source>
</evidence>
<comment type="caution">
    <text evidence="6">The sequence shown here is derived from an EMBL/GenBank/DDBJ whole genome shotgun (WGS) entry which is preliminary data.</text>
</comment>
<sequence length="382" mass="43580">MKLSSIFTNNINAGKLFNIPDQPVNVMLDVTNYCNNRCLFCYNTGDSTYRSDKIDVASLKQIVSIIGENGTKEILYLGGEPFSFPEMRDILRTGRKYGMLQRAVSNGSFLKNKDTCRDLKDCGLDEIGFSFHSAREAIHDKLAGRKGSFRDAIVAVENSLNAGISVSVQYSPTRLNSKQDIIELAMYIREKISSEVILFDINRLLPLGYGSNHDDLFFDGDEWFLFLCEASTLFQQGFDVRAELTPFCWLEYKAGLYGIPDKIINAVFSMNRGCFMWVAQLALDYKGRVKFCPAGGFVGPSILEVKWPDFWKTWESFKQYRNFLWNNNCVDYKTKSTCAFFYRCLGGCKYSKGTHYQLDRYAIDFIESNNKGGMYEKNSKAK</sequence>
<evidence type="ECO:0000256" key="2">
    <source>
        <dbReference type="ARBA" id="ARBA00022723"/>
    </source>
</evidence>
<keyword evidence="2" id="KW-0479">Metal-binding</keyword>
<protein>
    <submittedName>
        <fullName evidence="6">Radical SAM protein</fullName>
    </submittedName>
</protein>
<dbReference type="SUPFAM" id="SSF102114">
    <property type="entry name" value="Radical SAM enzymes"/>
    <property type="match status" value="1"/>
</dbReference>
<keyword evidence="1" id="KW-0949">S-adenosyl-L-methionine</keyword>
<dbReference type="SFLD" id="SFLDS00029">
    <property type="entry name" value="Radical_SAM"/>
    <property type="match status" value="1"/>
</dbReference>
<accession>A0A519BJV6</accession>
<evidence type="ECO:0000313" key="7">
    <source>
        <dbReference type="Proteomes" id="UP000319296"/>
    </source>
</evidence>
<dbReference type="Proteomes" id="UP000319296">
    <property type="component" value="Unassembled WGS sequence"/>
</dbReference>
<evidence type="ECO:0000256" key="4">
    <source>
        <dbReference type="ARBA" id="ARBA00023014"/>
    </source>
</evidence>
<evidence type="ECO:0000313" key="6">
    <source>
        <dbReference type="EMBL" id="RZD17550.1"/>
    </source>
</evidence>
<dbReference type="SMART" id="SM00729">
    <property type="entry name" value="Elp3"/>
    <property type="match status" value="1"/>
</dbReference>
<dbReference type="PANTHER" id="PTHR11228:SF35">
    <property type="entry name" value="MOLYBDENUM COFACTOR BIOSYNTHESIS PROTEIN A-RELATED"/>
    <property type="match status" value="1"/>
</dbReference>
<dbReference type="Gene3D" id="3.20.20.70">
    <property type="entry name" value="Aldolase class I"/>
    <property type="match status" value="1"/>
</dbReference>
<evidence type="ECO:0000259" key="5">
    <source>
        <dbReference type="PROSITE" id="PS51918"/>
    </source>
</evidence>
<keyword evidence="3" id="KW-0408">Iron</keyword>
<dbReference type="GO" id="GO:0003824">
    <property type="term" value="F:catalytic activity"/>
    <property type="evidence" value="ECO:0007669"/>
    <property type="project" value="InterPro"/>
</dbReference>
<dbReference type="GO" id="GO:0046872">
    <property type="term" value="F:metal ion binding"/>
    <property type="evidence" value="ECO:0007669"/>
    <property type="project" value="UniProtKB-KW"/>
</dbReference>
<dbReference type="GO" id="GO:0051536">
    <property type="term" value="F:iron-sulfur cluster binding"/>
    <property type="evidence" value="ECO:0007669"/>
    <property type="project" value="UniProtKB-KW"/>
</dbReference>
<reference evidence="6 7" key="1">
    <citation type="journal article" date="2019" name="ISME J.">
        <title>Insights into ecological role of a new deltaproteobacterial order Candidatus Acidulodesulfobacterales by metagenomics and metatranscriptomics.</title>
        <authorList>
            <person name="Tan S."/>
            <person name="Liu J."/>
            <person name="Fang Y."/>
            <person name="Hedlund B.P."/>
            <person name="Lian Z.H."/>
            <person name="Huang L.Y."/>
            <person name="Li J.T."/>
            <person name="Huang L.N."/>
            <person name="Li W.J."/>
            <person name="Jiang H.C."/>
            <person name="Dong H.L."/>
            <person name="Shu W.S."/>
        </authorList>
    </citation>
    <scope>NUCLEOTIDE SEQUENCE [LARGE SCALE GENOMIC DNA]</scope>
    <source>
        <strain evidence="6">AP1</strain>
    </source>
</reference>
<dbReference type="CDD" id="cd01335">
    <property type="entry name" value="Radical_SAM"/>
    <property type="match status" value="1"/>
</dbReference>
<dbReference type="Pfam" id="PF04055">
    <property type="entry name" value="Radical_SAM"/>
    <property type="match status" value="1"/>
</dbReference>
<gene>
    <name evidence="6" type="ORF">EVG15_10570</name>
</gene>
<dbReference type="PROSITE" id="PS51918">
    <property type="entry name" value="RADICAL_SAM"/>
    <property type="match status" value="1"/>
</dbReference>
<dbReference type="SFLD" id="SFLDG01067">
    <property type="entry name" value="SPASM/twitch_domain_containing"/>
    <property type="match status" value="1"/>
</dbReference>